<sequence length="313" mass="35088">MFKKETDNGLCGYQENSMGMAMHIFLEEIPKYLGKCSTGLEVGDVYIPALWQCPLCPSNKKFPVVIFSHGLGGNRTSNSTMCCELASQGFIVASVEHRLPSSTFTQVHHRADECIRVLNVLSSLNDGDEVHNILGGNFDKNMKKQFRDRIDMLRVSVAGHSFGGATAVCTLSKDKRFRVGIILDAWMHPLDEDVYKNTTQPLLMLNMETFQWKANILQMKKLESDLIDRVMITLKGGCHQSVTDFQFIIQSRTIGKLLDIRHDLSPKIAIDVCNKATLGFMRKHLDIADKDTHEDILSGENQHVISGTNVDLT</sequence>
<gene>
    <name evidence="5" type="ORF">KUTeg_000374</name>
</gene>
<evidence type="ECO:0000313" key="6">
    <source>
        <dbReference type="Proteomes" id="UP001217089"/>
    </source>
</evidence>
<dbReference type="Gene3D" id="3.40.50.1820">
    <property type="entry name" value="alpha/beta hydrolase"/>
    <property type="match status" value="1"/>
</dbReference>
<dbReference type="PANTHER" id="PTHR10272">
    <property type="entry name" value="PLATELET-ACTIVATING FACTOR ACETYLHYDROLASE"/>
    <property type="match status" value="1"/>
</dbReference>
<dbReference type="Proteomes" id="UP001217089">
    <property type="component" value="Unassembled WGS sequence"/>
</dbReference>
<reference evidence="5 6" key="1">
    <citation type="submission" date="2022-12" db="EMBL/GenBank/DDBJ databases">
        <title>Chromosome-level genome of Tegillarca granosa.</title>
        <authorList>
            <person name="Kim J."/>
        </authorList>
    </citation>
    <scope>NUCLEOTIDE SEQUENCE [LARGE SCALE GENOMIC DNA]</scope>
    <source>
        <strain evidence="5">Teg-2019</strain>
        <tissue evidence="5">Adductor muscle</tissue>
    </source>
</reference>
<keyword evidence="4" id="KW-0443">Lipid metabolism</keyword>
<evidence type="ECO:0000256" key="4">
    <source>
        <dbReference type="ARBA" id="ARBA00023098"/>
    </source>
</evidence>
<evidence type="ECO:0000256" key="3">
    <source>
        <dbReference type="ARBA" id="ARBA00022963"/>
    </source>
</evidence>
<proteinExistence type="predicted"/>
<dbReference type="PANTHER" id="PTHR10272:SF0">
    <property type="entry name" value="PLATELET-ACTIVATING FACTOR ACETYLHYDROLASE"/>
    <property type="match status" value="1"/>
</dbReference>
<evidence type="ECO:0000256" key="1">
    <source>
        <dbReference type="ARBA" id="ARBA00013201"/>
    </source>
</evidence>
<name>A0ABQ9FXE3_TEGGR</name>
<keyword evidence="2" id="KW-0378">Hydrolase</keyword>
<dbReference type="InterPro" id="IPR029058">
    <property type="entry name" value="AB_hydrolase_fold"/>
</dbReference>
<keyword evidence="6" id="KW-1185">Reference proteome</keyword>
<dbReference type="EC" id="3.1.1.47" evidence="1"/>
<dbReference type="Pfam" id="PF03403">
    <property type="entry name" value="PAF-AH_p_II"/>
    <property type="match status" value="1"/>
</dbReference>
<protein>
    <recommendedName>
        <fullName evidence="1">1-alkyl-2-acetylglycerophosphocholine esterase</fullName>
        <ecNumber evidence="1">3.1.1.47</ecNumber>
    </recommendedName>
</protein>
<organism evidence="5 6">
    <name type="scientific">Tegillarca granosa</name>
    <name type="common">Malaysian cockle</name>
    <name type="synonym">Anadara granosa</name>
    <dbReference type="NCBI Taxonomy" id="220873"/>
    <lineage>
        <taxon>Eukaryota</taxon>
        <taxon>Metazoa</taxon>
        <taxon>Spiralia</taxon>
        <taxon>Lophotrochozoa</taxon>
        <taxon>Mollusca</taxon>
        <taxon>Bivalvia</taxon>
        <taxon>Autobranchia</taxon>
        <taxon>Pteriomorphia</taxon>
        <taxon>Arcoida</taxon>
        <taxon>Arcoidea</taxon>
        <taxon>Arcidae</taxon>
        <taxon>Tegillarca</taxon>
    </lineage>
</organism>
<dbReference type="SUPFAM" id="SSF53474">
    <property type="entry name" value="alpha/beta-Hydrolases"/>
    <property type="match status" value="1"/>
</dbReference>
<accession>A0ABQ9FXE3</accession>
<dbReference type="EMBL" id="JARBDR010000018">
    <property type="protein sequence ID" value="KAJ8321903.1"/>
    <property type="molecule type" value="Genomic_DNA"/>
</dbReference>
<evidence type="ECO:0000313" key="5">
    <source>
        <dbReference type="EMBL" id="KAJ8321903.1"/>
    </source>
</evidence>
<evidence type="ECO:0000256" key="2">
    <source>
        <dbReference type="ARBA" id="ARBA00022801"/>
    </source>
</evidence>
<keyword evidence="3" id="KW-0442">Lipid degradation</keyword>
<comment type="caution">
    <text evidence="5">The sequence shown here is derived from an EMBL/GenBank/DDBJ whole genome shotgun (WGS) entry which is preliminary data.</text>
</comment>